<comment type="caution">
    <text evidence="1">The sequence shown here is derived from an EMBL/GenBank/DDBJ whole genome shotgun (WGS) entry which is preliminary data.</text>
</comment>
<evidence type="ECO:0000313" key="2">
    <source>
        <dbReference type="Proteomes" id="UP001221763"/>
    </source>
</evidence>
<organism evidence="1 2">
    <name type="scientific">Columbia Basin potato purple top phytoplasma</name>
    <dbReference type="NCBI Taxonomy" id="307134"/>
    <lineage>
        <taxon>Bacteria</taxon>
        <taxon>Bacillati</taxon>
        <taxon>Mycoplasmatota</taxon>
        <taxon>Mollicutes</taxon>
        <taxon>Acholeplasmatales</taxon>
        <taxon>Acholeplasmataceae</taxon>
        <taxon>Candidatus Phytoplasma</taxon>
        <taxon>16SrVI (Clover proliferation group)</taxon>
    </lineage>
</organism>
<protein>
    <submittedName>
        <fullName evidence="1">AAA+ ATPase</fullName>
    </submittedName>
</protein>
<reference evidence="1 2" key="1">
    <citation type="journal article" date="2023" name="Plant">
        <title>Draft Genome Sequence Resource of CBPPT1, a 'Candidatus Phytoplasma trifolii'-Related Strain Associated with Potato Purple Top Disease in the Columbia Basin, U.S.A.</title>
        <authorList>
            <person name="Wei W."/>
            <person name="Shao J."/>
            <person name="Bottner-Parker K.D."/>
            <person name="Zhao Y."/>
        </authorList>
    </citation>
    <scope>NUCLEOTIDE SEQUENCE [LARGE SCALE GENOMIC DNA]</scope>
    <source>
        <strain evidence="1 2">CBPPT1</strain>
    </source>
</reference>
<keyword evidence="2" id="KW-1185">Reference proteome</keyword>
<dbReference type="Pfam" id="PF02074">
    <property type="entry name" value="Peptidase_M32"/>
    <property type="match status" value="1"/>
</dbReference>
<dbReference type="EMBL" id="JANHJP010000014">
    <property type="protein sequence ID" value="MDC9032266.1"/>
    <property type="molecule type" value="Genomic_DNA"/>
</dbReference>
<gene>
    <name evidence="1" type="ORF">M8044_000489</name>
</gene>
<sequence length="70" mass="8611">MIMKKYSILNPNYKQNFLKGDFKHLNQYLNQNFRCFGYLYNSSELLLKITDKPKINTYVFLEYLEKKYLK</sequence>
<dbReference type="Gene3D" id="1.10.1370.30">
    <property type="match status" value="1"/>
</dbReference>
<accession>A0ABT5LB31</accession>
<proteinExistence type="predicted"/>
<evidence type="ECO:0000313" key="1">
    <source>
        <dbReference type="EMBL" id="MDC9032266.1"/>
    </source>
</evidence>
<dbReference type="PROSITE" id="PS52034">
    <property type="entry name" value="PEPTIDASE_M32"/>
    <property type="match status" value="1"/>
</dbReference>
<dbReference type="InterPro" id="IPR001333">
    <property type="entry name" value="Peptidase_M32_Taq"/>
</dbReference>
<dbReference type="Proteomes" id="UP001221763">
    <property type="component" value="Unassembled WGS sequence"/>
</dbReference>
<name>A0ABT5LB31_9MOLU</name>